<name>A0ABT5XIR5_9FLAO</name>
<keyword evidence="1" id="KW-0812">Transmembrane</keyword>
<dbReference type="Proteomes" id="UP001217083">
    <property type="component" value="Unassembled WGS sequence"/>
</dbReference>
<protein>
    <submittedName>
        <fullName evidence="2">DUF6090 family protein</fullName>
    </submittedName>
</protein>
<comment type="caution">
    <text evidence="2">The sequence shown here is derived from an EMBL/GenBank/DDBJ whole genome shotgun (WGS) entry which is preliminary data.</text>
</comment>
<dbReference type="Pfam" id="PF19578">
    <property type="entry name" value="DUF6090"/>
    <property type="match status" value="1"/>
</dbReference>
<dbReference type="EMBL" id="JARFVA010000001">
    <property type="protein sequence ID" value="MDF0705775.1"/>
    <property type="molecule type" value="Genomic_DNA"/>
</dbReference>
<gene>
    <name evidence="2" type="ORF">PY091_01020</name>
</gene>
<keyword evidence="1" id="KW-1133">Transmembrane helix</keyword>
<reference evidence="2 3" key="1">
    <citation type="submission" date="2023-03" db="EMBL/GenBank/DDBJ databases">
        <title>Muricauda XX sp. nov. and Muricauda XXX sp. nov., two novel species isolated from Okinawa Trough.</title>
        <authorList>
            <person name="Cao W."/>
            <person name="Deng X."/>
        </authorList>
    </citation>
    <scope>NUCLEOTIDE SEQUENCE [LARGE SCALE GENOMIC DNA]</scope>
    <source>
        <strain evidence="2 3">81s02</strain>
    </source>
</reference>
<evidence type="ECO:0000313" key="3">
    <source>
        <dbReference type="Proteomes" id="UP001217083"/>
    </source>
</evidence>
<dbReference type="InterPro" id="IPR045749">
    <property type="entry name" value="DUF6090"/>
</dbReference>
<evidence type="ECO:0000256" key="1">
    <source>
        <dbReference type="SAM" id="Phobius"/>
    </source>
</evidence>
<feature type="transmembrane region" description="Helical" evidence="1">
    <location>
        <begin position="21"/>
        <end position="40"/>
    </location>
</feature>
<keyword evidence="3" id="KW-1185">Reference proteome</keyword>
<keyword evidence="1" id="KW-0472">Membrane</keyword>
<accession>A0ABT5XIR5</accession>
<proteinExistence type="predicted"/>
<sequence length="259" mass="29957">MIKFFRNIRRTLINQGKTSKYLKYALGEIVLVVIGILLALQINNWNEHRKEEASKKKLMLNIRAELMENKLRMEGHILGLHNSNMVLSKVLQFSTGSLQIPMDSLKLYLNDMQHNGELAILTSVQEEAISSGKFVMLSDTVKQNLSILKDYMESRNAIQDRGRQLYIYDIDNKFDKLWAKLGLVYEPPEALKIHPTIPVHPDFALPDDEIATLVKDGETFLDLYRVYQNQYSDEIWVKFGLETITNRTIDLIDKELAEN</sequence>
<organism evidence="2 3">
    <name type="scientific">Flagellimonas okinawensis</name>
    <dbReference type="NCBI Taxonomy" id="3031324"/>
    <lineage>
        <taxon>Bacteria</taxon>
        <taxon>Pseudomonadati</taxon>
        <taxon>Bacteroidota</taxon>
        <taxon>Flavobacteriia</taxon>
        <taxon>Flavobacteriales</taxon>
        <taxon>Flavobacteriaceae</taxon>
        <taxon>Flagellimonas</taxon>
    </lineage>
</organism>
<evidence type="ECO:0000313" key="2">
    <source>
        <dbReference type="EMBL" id="MDF0705775.1"/>
    </source>
</evidence>
<dbReference type="RefSeq" id="WP_275647892.1">
    <property type="nucleotide sequence ID" value="NZ_JARFVA010000001.1"/>
</dbReference>